<name>A0ABX4RCZ2_9PROT</name>
<reference evidence="2 3" key="1">
    <citation type="submission" date="2017-11" db="EMBL/GenBank/DDBJ databases">
        <title>Biodiversity and function of Thalassospira species in the particle-attached aromatic-hydrocarbon-degrading consortia from the surface seawater of the China South Sea.</title>
        <authorList>
            <person name="Dong C."/>
            <person name="Liu R."/>
            <person name="Shao Z."/>
        </authorList>
    </citation>
    <scope>NUCLEOTIDE SEQUENCE [LARGE SCALE GENOMIC DNA]</scope>
    <source>
        <strain evidence="2 3">139Z-12</strain>
    </source>
</reference>
<dbReference type="InterPro" id="IPR029063">
    <property type="entry name" value="SAM-dependent_MTases_sf"/>
</dbReference>
<dbReference type="InterPro" id="IPR052514">
    <property type="entry name" value="SAM-dependent_MTase"/>
</dbReference>
<dbReference type="Proteomes" id="UP000233365">
    <property type="component" value="Unassembled WGS sequence"/>
</dbReference>
<proteinExistence type="predicted"/>
<dbReference type="PANTHER" id="PTHR34203:SF15">
    <property type="entry name" value="SLL1173 PROTEIN"/>
    <property type="match status" value="1"/>
</dbReference>
<dbReference type="EMBL" id="PGTS01000001">
    <property type="protein sequence ID" value="PKR52356.1"/>
    <property type="molecule type" value="Genomic_DNA"/>
</dbReference>
<dbReference type="NCBIfam" id="TIGR01444">
    <property type="entry name" value="fkbM_fam"/>
    <property type="match status" value="1"/>
</dbReference>
<organism evidence="2 3">
    <name type="scientific">Thalassospira povalilytica</name>
    <dbReference type="NCBI Taxonomy" id="732237"/>
    <lineage>
        <taxon>Bacteria</taxon>
        <taxon>Pseudomonadati</taxon>
        <taxon>Pseudomonadota</taxon>
        <taxon>Alphaproteobacteria</taxon>
        <taxon>Rhodospirillales</taxon>
        <taxon>Thalassospiraceae</taxon>
        <taxon>Thalassospira</taxon>
    </lineage>
</organism>
<evidence type="ECO:0000313" key="2">
    <source>
        <dbReference type="EMBL" id="PKR52356.1"/>
    </source>
</evidence>
<keyword evidence="3" id="KW-1185">Reference proteome</keyword>
<protein>
    <recommendedName>
        <fullName evidence="1">Methyltransferase FkbM domain-containing protein</fullName>
    </recommendedName>
</protein>
<gene>
    <name evidence="2" type="ORF">CU041_01750</name>
</gene>
<evidence type="ECO:0000259" key="1">
    <source>
        <dbReference type="Pfam" id="PF05050"/>
    </source>
</evidence>
<comment type="caution">
    <text evidence="2">The sequence shown here is derived from an EMBL/GenBank/DDBJ whole genome shotgun (WGS) entry which is preliminary data.</text>
</comment>
<dbReference type="Pfam" id="PF05050">
    <property type="entry name" value="Methyltransf_21"/>
    <property type="match status" value="1"/>
</dbReference>
<sequence>MDMLKKFAEHVEAHLNSAVHRRKRLSSLSWGKRLLTAPNMFATTVQCSLLRHMNLDRKSSCTTFWGKKFNVILPEVVSSEILRFGYLEEAVARAFVKFLSPGDTVIDVGGHIGFFSSLALDLVGPNGQVHTFEPVPTTFACLKRNCFEENAYLNNAAVWCENTELEINDYGTSFSAFNSVRDARLPRIKQPKSNSVKVKAITIDDYCNDKKIKPSFVKVDAESAEKEVLQGMTNTLKNHQPIICIEVGDLGVDHTARSKEIIEFIMNFSYDSYEWRENSFKKHKVRNDYKHSNILMLPKNKSYTL</sequence>
<dbReference type="SUPFAM" id="SSF53335">
    <property type="entry name" value="S-adenosyl-L-methionine-dependent methyltransferases"/>
    <property type="match status" value="1"/>
</dbReference>
<dbReference type="InterPro" id="IPR006342">
    <property type="entry name" value="FkbM_mtfrase"/>
</dbReference>
<evidence type="ECO:0000313" key="3">
    <source>
        <dbReference type="Proteomes" id="UP000233365"/>
    </source>
</evidence>
<accession>A0ABX4RCZ2</accession>
<dbReference type="PANTHER" id="PTHR34203">
    <property type="entry name" value="METHYLTRANSFERASE, FKBM FAMILY PROTEIN"/>
    <property type="match status" value="1"/>
</dbReference>
<dbReference type="Gene3D" id="3.40.50.150">
    <property type="entry name" value="Vaccinia Virus protein VP39"/>
    <property type="match status" value="1"/>
</dbReference>
<feature type="domain" description="Methyltransferase FkbM" evidence="1">
    <location>
        <begin position="107"/>
        <end position="265"/>
    </location>
</feature>